<comment type="caution">
    <text evidence="14">The sequence shown here is derived from an EMBL/GenBank/DDBJ whole genome shotgun (WGS) entry which is preliminary data.</text>
</comment>
<feature type="compositionally biased region" description="Polar residues" evidence="12">
    <location>
        <begin position="673"/>
        <end position="682"/>
    </location>
</feature>
<dbReference type="GO" id="GO:0006397">
    <property type="term" value="P:mRNA processing"/>
    <property type="evidence" value="ECO:0007669"/>
    <property type="project" value="UniProtKB-KW"/>
</dbReference>
<keyword evidence="9" id="KW-0539">Nucleus</keyword>
<feature type="domain" description="GLUE N-terminal" evidence="13">
    <location>
        <begin position="1"/>
        <end position="138"/>
    </location>
</feature>
<dbReference type="GO" id="GO:0043130">
    <property type="term" value="F:ubiquitin binding"/>
    <property type="evidence" value="ECO:0007669"/>
    <property type="project" value="UniProtKB-UniRule"/>
</dbReference>
<dbReference type="InterPro" id="IPR036388">
    <property type="entry name" value="WH-like_DNA-bd_sf"/>
</dbReference>
<comment type="function">
    <text evidence="11">Component of the ESCRT-II complex (endosomal sorting complex required for transport II), which is required for multivesicular body (MVB) formation and sorting of endosomal cargo proteins into MVBs.</text>
</comment>
<evidence type="ECO:0000256" key="12">
    <source>
        <dbReference type="SAM" id="MobiDB-lite"/>
    </source>
</evidence>
<feature type="region of interest" description="Disordered" evidence="12">
    <location>
        <begin position="367"/>
        <end position="422"/>
    </location>
</feature>
<comment type="subunit">
    <text evidence="11">Component of the endosomal sorting complex required for transport II (ESCRT-II).</text>
</comment>
<feature type="region of interest" description="Disordered" evidence="12">
    <location>
        <begin position="130"/>
        <end position="149"/>
    </location>
</feature>
<dbReference type="SUPFAM" id="SSF46785">
    <property type="entry name" value="Winged helix' DNA-binding domain"/>
    <property type="match status" value="1"/>
</dbReference>
<proteinExistence type="inferred from homology"/>
<dbReference type="Pfam" id="PF04157">
    <property type="entry name" value="EAP30"/>
    <property type="match status" value="1"/>
</dbReference>
<dbReference type="GO" id="GO:0032266">
    <property type="term" value="F:phosphatidylinositol-3-phosphate binding"/>
    <property type="evidence" value="ECO:0007669"/>
    <property type="project" value="UniProtKB-UniRule"/>
</dbReference>
<evidence type="ECO:0000256" key="3">
    <source>
        <dbReference type="ARBA" id="ARBA00009697"/>
    </source>
</evidence>
<evidence type="ECO:0000256" key="1">
    <source>
        <dbReference type="ARBA" id="ARBA00004123"/>
    </source>
</evidence>
<dbReference type="InterPro" id="IPR036390">
    <property type="entry name" value="WH_DNA-bd_sf"/>
</dbReference>
<feature type="region of interest" description="Disordered" evidence="12">
    <location>
        <begin position="580"/>
        <end position="709"/>
    </location>
</feature>
<evidence type="ECO:0000256" key="7">
    <source>
        <dbReference type="ARBA" id="ARBA00022664"/>
    </source>
</evidence>
<evidence type="ECO:0000256" key="10">
    <source>
        <dbReference type="ARBA" id="ARBA00030114"/>
    </source>
</evidence>
<dbReference type="PANTHER" id="PTHR13128:SF12">
    <property type="entry name" value="VACUOLAR PROTEIN-SORTING-ASSOCIATED PROTEIN 36"/>
    <property type="match status" value="1"/>
</dbReference>
<dbReference type="FunFam" id="2.30.29.30:FF:000600">
    <property type="entry name" value="CRE-TAG-318 protein"/>
    <property type="match status" value="1"/>
</dbReference>
<organism evidence="14 15">
    <name type="scientific">Diploscapter pachys</name>
    <dbReference type="NCBI Taxonomy" id="2018661"/>
    <lineage>
        <taxon>Eukaryota</taxon>
        <taxon>Metazoa</taxon>
        <taxon>Ecdysozoa</taxon>
        <taxon>Nematoda</taxon>
        <taxon>Chromadorea</taxon>
        <taxon>Rhabditida</taxon>
        <taxon>Rhabditina</taxon>
        <taxon>Rhabditomorpha</taxon>
        <taxon>Rhabditoidea</taxon>
        <taxon>Rhabditidae</taxon>
        <taxon>Diploscapter</taxon>
    </lineage>
</organism>
<evidence type="ECO:0000256" key="5">
    <source>
        <dbReference type="ARBA" id="ARBA00022448"/>
    </source>
</evidence>
<evidence type="ECO:0000313" key="14">
    <source>
        <dbReference type="EMBL" id="PAV67982.1"/>
    </source>
</evidence>
<feature type="compositionally biased region" description="Pro residues" evidence="12">
    <location>
        <begin position="698"/>
        <end position="709"/>
    </location>
</feature>
<dbReference type="SUPFAM" id="SSF50729">
    <property type="entry name" value="PH domain-like"/>
    <property type="match status" value="1"/>
</dbReference>
<dbReference type="InterPro" id="IPR021648">
    <property type="entry name" value="GLUE_dom"/>
</dbReference>
<evidence type="ECO:0000256" key="8">
    <source>
        <dbReference type="ARBA" id="ARBA00022927"/>
    </source>
</evidence>
<evidence type="ECO:0000313" key="15">
    <source>
        <dbReference type="Proteomes" id="UP000218231"/>
    </source>
</evidence>
<dbReference type="PROSITE" id="PS51495">
    <property type="entry name" value="GLUE"/>
    <property type="match status" value="1"/>
</dbReference>
<dbReference type="AlphaFoldDB" id="A0A2A2K282"/>
<dbReference type="Gene3D" id="1.10.10.10">
    <property type="entry name" value="Winged helix-like DNA-binding domain superfamily/Winged helix DNA-binding domain"/>
    <property type="match status" value="1"/>
</dbReference>
<dbReference type="FunFam" id="1.10.10.10:FF:000416">
    <property type="entry name" value="Vacuolar protein-sorting-associated protein 36"/>
    <property type="match status" value="1"/>
</dbReference>
<evidence type="ECO:0000256" key="6">
    <source>
        <dbReference type="ARBA" id="ARBA00022490"/>
    </source>
</evidence>
<dbReference type="STRING" id="2018661.A0A2A2K282"/>
<gene>
    <name evidence="14" type="ORF">WR25_23350</name>
</gene>
<dbReference type="Gene3D" id="6.10.140.260">
    <property type="match status" value="1"/>
</dbReference>
<evidence type="ECO:0000256" key="4">
    <source>
        <dbReference type="ARBA" id="ARBA00017953"/>
    </source>
</evidence>
<comment type="subcellular location">
    <subcellularLocation>
        <location evidence="11">Cytoplasm</location>
    </subcellularLocation>
    <subcellularLocation>
        <location evidence="11">Endosome</location>
    </subcellularLocation>
    <subcellularLocation>
        <location evidence="1">Nucleus</location>
    </subcellularLocation>
</comment>
<accession>A0A2A2K282</accession>
<dbReference type="InterPro" id="IPR040608">
    <property type="entry name" value="Snf8/Vps36"/>
</dbReference>
<dbReference type="InterPro" id="IPR007854">
    <property type="entry name" value="Fip1_dom"/>
</dbReference>
<dbReference type="GO" id="GO:0005634">
    <property type="term" value="C:nucleus"/>
    <property type="evidence" value="ECO:0007669"/>
    <property type="project" value="UniProtKB-SubCell"/>
</dbReference>
<dbReference type="GO" id="GO:0000814">
    <property type="term" value="C:ESCRT II complex"/>
    <property type="evidence" value="ECO:0007669"/>
    <property type="project" value="UniProtKB-UniRule"/>
</dbReference>
<dbReference type="GO" id="GO:0031902">
    <property type="term" value="C:late endosome membrane"/>
    <property type="evidence" value="ECO:0007669"/>
    <property type="project" value="UniProtKB-UniRule"/>
</dbReference>
<keyword evidence="11" id="KW-0967">Endosome</keyword>
<feature type="compositionally biased region" description="Pro residues" evidence="12">
    <location>
        <begin position="628"/>
        <end position="653"/>
    </location>
</feature>
<keyword evidence="6 11" id="KW-0963">Cytoplasm</keyword>
<comment type="similarity">
    <text evidence="2">Belongs to the FIP1 family.</text>
</comment>
<dbReference type="InterPro" id="IPR037855">
    <property type="entry name" value="Vps36"/>
</dbReference>
<evidence type="ECO:0000256" key="11">
    <source>
        <dbReference type="RuleBase" id="RU367095"/>
    </source>
</evidence>
<name>A0A2A2K282_9BILA</name>
<dbReference type="InterPro" id="IPR011993">
    <property type="entry name" value="PH-like_dom_sf"/>
</dbReference>
<keyword evidence="5 11" id="KW-0813">Transport</keyword>
<evidence type="ECO:0000259" key="13">
    <source>
        <dbReference type="PROSITE" id="PS51495"/>
    </source>
</evidence>
<evidence type="ECO:0000256" key="9">
    <source>
        <dbReference type="ARBA" id="ARBA00023242"/>
    </source>
</evidence>
<dbReference type="GO" id="GO:0043328">
    <property type="term" value="P:protein transport to vacuole involved in ubiquitin-dependent protein catabolic process via the multivesicular body sorting pathway"/>
    <property type="evidence" value="ECO:0007669"/>
    <property type="project" value="UniProtKB-UniRule"/>
</dbReference>
<dbReference type="OrthoDB" id="5861756at2759"/>
<dbReference type="Pfam" id="PF11605">
    <property type="entry name" value="Vps36_ESCRT-II"/>
    <property type="match status" value="1"/>
</dbReference>
<dbReference type="EMBL" id="LIAE01009853">
    <property type="protein sequence ID" value="PAV67982.1"/>
    <property type="molecule type" value="Genomic_DNA"/>
</dbReference>
<sequence>MDRLSWYVAGESMEEILIQSGHVSIYEGDSKHTEFDQGTASLTWCRIIWADPNDPARRLVLHHSLIRSMEKHNKSMFSRGGKIVLHLDSPPSGNHGPVKNSPHDLLRFVFRSGGEEEFFKRYEEAMKRKSWQRSSSGSSSSGSRASGNLRSVGISGIEKRLAENHIKTHETITQAFDDMTRLMESARDMVKLSKTISEKVRTRKGEITDDETVAFKSYLLSLGVSDPVTKSAFVGSDSEYFMKLAEELTNVLAEPLKECGGMMALPEVYCRINRARGLELLSPEDLLHACEALSRINSPLELHHFPSGVFVVQLKSASVENMVDVTRDFVETRGKVSANDLAIDQGLTVILAKERFLKMADLEMSEEPLNAENGGPPDQDSMQEAPGQGEGVQENREELESGQIEDGSDDGSSLFGSDDDDDNVQVTIQKYDSINVPFTKSAASGQQHLANKLDLDHVSTIGDKPIYDIDLAQMEDRPWRRPGADLTDYFNYGFTEDTWNTYCERQKKLRVEFSGNQTQANKALFSSITLAHPLAMPKSATEGATGGLKVLTDNGGKFKPYQFKGDSHEPIVRTVIGTRPGQVSASSSASSLAPPGVTPSSSQAPMVDFSRPPPNMTIIPTVNLSQPPSGPPLSTGPPPQANQPPPGQPPILPAEPRADAPPGVDLPPGVEDSASTPVSSAPPQGIPTLSGPPLNMSMPPPGFNPALPPPMVRGPPPMMPNMPPPPFNTMLPPPGSIYKVLFFKSLKALFLDFGYFYLFF</sequence>
<keyword evidence="7" id="KW-0507">mRNA processing</keyword>
<dbReference type="PANTHER" id="PTHR13128">
    <property type="entry name" value="VACUOLAR PROTEIN-SORTING-ASSOCIATED PROTEIN 36"/>
    <property type="match status" value="1"/>
</dbReference>
<keyword evidence="15" id="KW-1185">Reference proteome</keyword>
<comment type="similarity">
    <text evidence="3 11">Belongs to the VPS36 family.</text>
</comment>
<evidence type="ECO:0000256" key="2">
    <source>
        <dbReference type="ARBA" id="ARBA00007459"/>
    </source>
</evidence>
<protein>
    <recommendedName>
        <fullName evidence="4 11">Vacuolar protein-sorting-associated protein 36</fullName>
    </recommendedName>
    <alternativeName>
        <fullName evidence="10 11">ESCRT-II complex subunit VPS36</fullName>
    </alternativeName>
</protein>
<reference evidence="14 15" key="1">
    <citation type="journal article" date="2017" name="Curr. Biol.">
        <title>Genome architecture and evolution of a unichromosomal asexual nematode.</title>
        <authorList>
            <person name="Fradin H."/>
            <person name="Zegar C."/>
            <person name="Gutwein M."/>
            <person name="Lucas J."/>
            <person name="Kovtun M."/>
            <person name="Corcoran D."/>
            <person name="Baugh L.R."/>
            <person name="Kiontke K."/>
            <person name="Gunsalus K."/>
            <person name="Fitch D.H."/>
            <person name="Piano F."/>
        </authorList>
    </citation>
    <scope>NUCLEOTIDE SEQUENCE [LARGE SCALE GENOMIC DNA]</scope>
    <source>
        <strain evidence="14">PF1309</strain>
    </source>
</reference>
<dbReference type="Gene3D" id="2.30.29.30">
    <property type="entry name" value="Pleckstrin-homology domain (PH domain)/Phosphotyrosine-binding domain (PTB)"/>
    <property type="match status" value="1"/>
</dbReference>
<dbReference type="Pfam" id="PF05182">
    <property type="entry name" value="Fip1"/>
    <property type="match status" value="1"/>
</dbReference>
<dbReference type="Proteomes" id="UP000218231">
    <property type="component" value="Unassembled WGS sequence"/>
</dbReference>
<keyword evidence="8 11" id="KW-0653">Protein transport</keyword>
<feature type="compositionally biased region" description="Low complexity" evidence="12">
    <location>
        <begin position="132"/>
        <end position="149"/>
    </location>
</feature>